<evidence type="ECO:0000256" key="1">
    <source>
        <dbReference type="SAM" id="MobiDB-lite"/>
    </source>
</evidence>
<dbReference type="Proteomes" id="UP000593564">
    <property type="component" value="Unassembled WGS sequence"/>
</dbReference>
<dbReference type="Gene3D" id="1.10.1410.10">
    <property type="match status" value="1"/>
</dbReference>
<dbReference type="GO" id="GO:0016779">
    <property type="term" value="F:nucleotidyltransferase activity"/>
    <property type="evidence" value="ECO:0007669"/>
    <property type="project" value="TreeGrafter"/>
</dbReference>
<feature type="region of interest" description="Disordered" evidence="1">
    <location>
        <begin position="572"/>
        <end position="596"/>
    </location>
</feature>
<dbReference type="EMBL" id="JACBKZ010000001">
    <property type="protein sequence ID" value="KAF5960788.1"/>
    <property type="molecule type" value="Genomic_DNA"/>
</dbReference>
<accession>A0A7J7I9D2</accession>
<sequence>MVEQRLRIAKGSLILNHAISNSNVLTLISVLRKKAKKRELKGSQKNKLVPEQIPALEELLRDVYVICRPKESDYYNRKDLVRIFNVIAKEIYGKSDDIPVVEQFGSFLMDIFSAKSDLDLSVNFSNNTVDFPKEKKIQTLRKFAKKLYALQRKGHVSSVHPILTAKVPILKIVDRGTGIECDISIENRDGIVKSQIVRLISSIDDRFQMLSFLMKAWAKAQDINSSKDRTMNSLSIILLVAFHLQTRDPPILPPFSAIFKDGTDPVMVGKIVNNFLNYGKRNKESLGELFVTLLNKLLSVETLWAKGLCASTYEGSWILKTWDSKIGCISVEDFTDRSQNVARAVGKKQVKKIYECIHLCMHYVFNFMNGKIEGTKLRELLFGRELLPAPVCTTKIDKRTVEPCIQTKKKRRTECSGETDGAIPVKTKKMRSAEGWEGTTPTSGWEGTLPTTVLGGKPPTTGWGGTPPTTGRGGTPPMKGWGGAPPTISWGGAPRTNGWGGTPPITGWGGTTTTKGSGATPPMTVWGGTPPMKAWGGTPPTTGWGGTQPTNGCGATQPKNGWGGTLPTTGLGGTPHTKGWGGTLPTTGWGGTTPTKGWGGTQPVTGLGGTQLAKGWGGTQLAKGWGGTQLAKGWGGTRPTTGLGGTPHTKGWGGTLPTTGLGGTPHTKGWGGTLPTTGWGGTTPTKGWGGTLPATGWGGTQPTNGWGGTQPTEGWGRTQPTKGCRETLPTKGWGGTPTEGWGGTPSVGWGECRRLLFPTLSGEKRCDLRKVGQVQSLPKAQLY</sequence>
<feature type="compositionally biased region" description="Gly residues" evidence="1">
    <location>
        <begin position="732"/>
        <end position="745"/>
    </location>
</feature>
<gene>
    <name evidence="3" type="ORF">HYC85_001997</name>
</gene>
<dbReference type="AlphaFoldDB" id="A0A7J7I9D2"/>
<name>A0A7J7I9D2_CAMSI</name>
<dbReference type="Gene3D" id="3.30.460.10">
    <property type="entry name" value="Beta Polymerase, domain 2"/>
    <property type="match status" value="1"/>
</dbReference>
<dbReference type="GO" id="GO:0031123">
    <property type="term" value="P:RNA 3'-end processing"/>
    <property type="evidence" value="ECO:0007669"/>
    <property type="project" value="TreeGrafter"/>
</dbReference>
<reference evidence="3 4" key="2">
    <citation type="submission" date="2020-07" db="EMBL/GenBank/DDBJ databases">
        <title>Genome assembly of wild tea tree DASZ reveals pedigree and selection history of tea varieties.</title>
        <authorList>
            <person name="Zhang W."/>
        </authorList>
    </citation>
    <scope>NUCLEOTIDE SEQUENCE [LARGE SCALE GENOMIC DNA]</scope>
    <source>
        <strain evidence="4">cv. G240</strain>
        <tissue evidence="3">Leaf</tissue>
    </source>
</reference>
<dbReference type="Pfam" id="PF22600">
    <property type="entry name" value="MTPAP-like_central"/>
    <property type="match status" value="1"/>
</dbReference>
<feature type="region of interest" description="Disordered" evidence="1">
    <location>
        <begin position="660"/>
        <end position="680"/>
    </location>
</feature>
<feature type="domain" description="Poly(A) RNA polymerase mitochondrial-like central palm" evidence="2">
    <location>
        <begin position="56"/>
        <end position="201"/>
    </location>
</feature>
<comment type="caution">
    <text evidence="3">The sequence shown here is derived from an EMBL/GenBank/DDBJ whole genome shotgun (WGS) entry which is preliminary data.</text>
</comment>
<dbReference type="InterPro" id="IPR054708">
    <property type="entry name" value="MTPAP-like_central"/>
</dbReference>
<feature type="region of interest" description="Disordered" evidence="1">
    <location>
        <begin position="713"/>
        <end position="745"/>
    </location>
</feature>
<keyword evidence="4" id="KW-1185">Reference proteome</keyword>
<evidence type="ECO:0000313" key="4">
    <source>
        <dbReference type="Proteomes" id="UP000593564"/>
    </source>
</evidence>
<evidence type="ECO:0000313" key="3">
    <source>
        <dbReference type="EMBL" id="KAF5960788.1"/>
    </source>
</evidence>
<dbReference type="InterPro" id="IPR043519">
    <property type="entry name" value="NT_sf"/>
</dbReference>
<proteinExistence type="predicted"/>
<dbReference type="PANTHER" id="PTHR12271:SF134">
    <property type="entry name" value="NUCLEOTIDYLTRANSFERASE FAMILY PROTEIN"/>
    <property type="match status" value="1"/>
</dbReference>
<dbReference type="SUPFAM" id="SSF81301">
    <property type="entry name" value="Nucleotidyltransferase"/>
    <property type="match status" value="1"/>
</dbReference>
<protein>
    <recommendedName>
        <fullName evidence="2">Poly(A) RNA polymerase mitochondrial-like central palm domain-containing protein</fullName>
    </recommendedName>
</protein>
<organism evidence="3 4">
    <name type="scientific">Camellia sinensis</name>
    <name type="common">Tea plant</name>
    <name type="synonym">Thea sinensis</name>
    <dbReference type="NCBI Taxonomy" id="4442"/>
    <lineage>
        <taxon>Eukaryota</taxon>
        <taxon>Viridiplantae</taxon>
        <taxon>Streptophyta</taxon>
        <taxon>Embryophyta</taxon>
        <taxon>Tracheophyta</taxon>
        <taxon>Spermatophyta</taxon>
        <taxon>Magnoliopsida</taxon>
        <taxon>eudicotyledons</taxon>
        <taxon>Gunneridae</taxon>
        <taxon>Pentapetalae</taxon>
        <taxon>asterids</taxon>
        <taxon>Ericales</taxon>
        <taxon>Theaceae</taxon>
        <taxon>Camellia</taxon>
    </lineage>
</organism>
<feature type="region of interest" description="Disordered" evidence="1">
    <location>
        <begin position="430"/>
        <end position="449"/>
    </location>
</feature>
<reference evidence="4" key="1">
    <citation type="journal article" date="2020" name="Nat. Commun.">
        <title>Genome assembly of wild tea tree DASZ reveals pedigree and selection history of tea varieties.</title>
        <authorList>
            <person name="Zhang W."/>
            <person name="Zhang Y."/>
            <person name="Qiu H."/>
            <person name="Guo Y."/>
            <person name="Wan H."/>
            <person name="Zhang X."/>
            <person name="Scossa F."/>
            <person name="Alseekh S."/>
            <person name="Zhang Q."/>
            <person name="Wang P."/>
            <person name="Xu L."/>
            <person name="Schmidt M.H."/>
            <person name="Jia X."/>
            <person name="Li D."/>
            <person name="Zhu A."/>
            <person name="Guo F."/>
            <person name="Chen W."/>
            <person name="Ni D."/>
            <person name="Usadel B."/>
            <person name="Fernie A.R."/>
            <person name="Wen W."/>
        </authorList>
    </citation>
    <scope>NUCLEOTIDE SEQUENCE [LARGE SCALE GENOMIC DNA]</scope>
    <source>
        <strain evidence="4">cv. G240</strain>
    </source>
</reference>
<evidence type="ECO:0000259" key="2">
    <source>
        <dbReference type="Pfam" id="PF22600"/>
    </source>
</evidence>
<dbReference type="CDD" id="cd05402">
    <property type="entry name" value="NT_PAP_TUTase"/>
    <property type="match status" value="1"/>
</dbReference>
<dbReference type="SUPFAM" id="SSF81631">
    <property type="entry name" value="PAP/OAS1 substrate-binding domain"/>
    <property type="match status" value="1"/>
</dbReference>
<feature type="compositionally biased region" description="Polar residues" evidence="1">
    <location>
        <begin position="439"/>
        <end position="449"/>
    </location>
</feature>
<dbReference type="PANTHER" id="PTHR12271">
    <property type="entry name" value="POLY A POLYMERASE CID PAP -RELATED"/>
    <property type="match status" value="1"/>
</dbReference>